<evidence type="ECO:0000313" key="2">
    <source>
        <dbReference type="EMBL" id="KAF2220043.1"/>
    </source>
</evidence>
<dbReference type="EMBL" id="ML992514">
    <property type="protein sequence ID" value="KAF2220043.1"/>
    <property type="molecule type" value="Genomic_DNA"/>
</dbReference>
<keyword evidence="3" id="KW-1185">Reference proteome</keyword>
<feature type="compositionally biased region" description="Polar residues" evidence="1">
    <location>
        <begin position="84"/>
        <end position="98"/>
    </location>
</feature>
<accession>A0A6A6G394</accession>
<dbReference type="AlphaFoldDB" id="A0A6A6G394"/>
<protein>
    <submittedName>
        <fullName evidence="2">Uncharacterized protein</fullName>
    </submittedName>
</protein>
<sequence length="165" mass="17446">MLVATHSKIDTYFGVSHQRHFYKDDSSHLHLQSRPAASQVRSISSILPSTPYPSSHPHCPLFFPSHSPLATSGTHPSGTHPPKTLSSLPSGTSGNSLPKTHKLPIHPCPSPSLSPFSPSASTTTSSTLGAYSNPKHQKYLCPLTTCSSTTSIKLRIVPGAGSGRG</sequence>
<evidence type="ECO:0000313" key="3">
    <source>
        <dbReference type="Proteomes" id="UP000799538"/>
    </source>
</evidence>
<name>A0A6A6G394_9PEZI</name>
<dbReference type="Proteomes" id="UP000799538">
    <property type="component" value="Unassembled WGS sequence"/>
</dbReference>
<proteinExistence type="predicted"/>
<feature type="region of interest" description="Disordered" evidence="1">
    <location>
        <begin position="70"/>
        <end position="129"/>
    </location>
</feature>
<gene>
    <name evidence="2" type="ORF">BDZ85DRAFT_268006</name>
</gene>
<organism evidence="2 3">
    <name type="scientific">Elsinoe ampelina</name>
    <dbReference type="NCBI Taxonomy" id="302913"/>
    <lineage>
        <taxon>Eukaryota</taxon>
        <taxon>Fungi</taxon>
        <taxon>Dikarya</taxon>
        <taxon>Ascomycota</taxon>
        <taxon>Pezizomycotina</taxon>
        <taxon>Dothideomycetes</taxon>
        <taxon>Dothideomycetidae</taxon>
        <taxon>Myriangiales</taxon>
        <taxon>Elsinoaceae</taxon>
        <taxon>Elsinoe</taxon>
    </lineage>
</organism>
<feature type="compositionally biased region" description="Low complexity" evidence="1">
    <location>
        <begin position="113"/>
        <end position="127"/>
    </location>
</feature>
<reference evidence="3" key="1">
    <citation type="journal article" date="2020" name="Stud. Mycol.">
        <title>101 Dothideomycetes genomes: A test case for predicting lifestyles and emergence of pathogens.</title>
        <authorList>
            <person name="Haridas S."/>
            <person name="Albert R."/>
            <person name="Binder M."/>
            <person name="Bloem J."/>
            <person name="LaButti K."/>
            <person name="Salamov A."/>
            <person name="Andreopoulos B."/>
            <person name="Baker S."/>
            <person name="Barry K."/>
            <person name="Bills G."/>
            <person name="Bluhm B."/>
            <person name="Cannon C."/>
            <person name="Castanera R."/>
            <person name="Culley D."/>
            <person name="Daum C."/>
            <person name="Ezra D."/>
            <person name="Gonzalez J."/>
            <person name="Henrissat B."/>
            <person name="Kuo A."/>
            <person name="Liang C."/>
            <person name="Lipzen A."/>
            <person name="Lutzoni F."/>
            <person name="Magnuson J."/>
            <person name="Mondo S."/>
            <person name="Nolan M."/>
            <person name="Ohm R."/>
            <person name="Pangilinan J."/>
            <person name="Park H.-J."/>
            <person name="Ramirez L."/>
            <person name="Alfaro M."/>
            <person name="Sun H."/>
            <person name="Tritt A."/>
            <person name="Yoshinaga Y."/>
            <person name="Zwiers L.-H."/>
            <person name="Turgeon B."/>
            <person name="Goodwin S."/>
            <person name="Spatafora J."/>
            <person name="Crous P."/>
            <person name="Grigoriev I."/>
        </authorList>
    </citation>
    <scope>NUCLEOTIDE SEQUENCE [LARGE SCALE GENOMIC DNA]</scope>
    <source>
        <strain evidence="3">CECT 20119</strain>
    </source>
</reference>
<evidence type="ECO:0000256" key="1">
    <source>
        <dbReference type="SAM" id="MobiDB-lite"/>
    </source>
</evidence>